<reference evidence="5 6" key="1">
    <citation type="submission" date="2021-03" db="EMBL/GenBank/DDBJ databases">
        <title>Succinivibrio sp. nov. isolated from feces of cow.</title>
        <authorList>
            <person name="Choi J.-Y."/>
        </authorList>
    </citation>
    <scope>NUCLEOTIDE SEQUENCE [LARGE SCALE GENOMIC DNA]</scope>
    <source>
        <strain evidence="5 6">AGMB01872</strain>
    </source>
</reference>
<feature type="domain" description="Anthranilate synthase component I N-terminal" evidence="4">
    <location>
        <begin position="44"/>
        <end position="179"/>
    </location>
</feature>
<dbReference type="InterPro" id="IPR005802">
    <property type="entry name" value="ADC_synth_comp_1"/>
</dbReference>
<dbReference type="InterPro" id="IPR005801">
    <property type="entry name" value="ADC_synthase"/>
</dbReference>
<evidence type="ECO:0000313" key="6">
    <source>
        <dbReference type="Proteomes" id="UP000731465"/>
    </source>
</evidence>
<comment type="caution">
    <text evidence="5">The sequence shown here is derived from an EMBL/GenBank/DDBJ whole genome shotgun (WGS) entry which is preliminary data.</text>
</comment>
<dbReference type="Gene3D" id="3.60.120.10">
    <property type="entry name" value="Anthranilate synthase"/>
    <property type="match status" value="1"/>
</dbReference>
<dbReference type="Pfam" id="PF00425">
    <property type="entry name" value="Chorismate_bind"/>
    <property type="match status" value="1"/>
</dbReference>
<dbReference type="EMBL" id="JAGFNY010000002">
    <property type="protein sequence ID" value="MBW7569592.1"/>
    <property type="molecule type" value="Genomic_DNA"/>
</dbReference>
<keyword evidence="6" id="KW-1185">Reference proteome</keyword>
<gene>
    <name evidence="5" type="primary">pabB</name>
    <name evidence="5" type="ORF">J5V48_01645</name>
</gene>
<name>A0ABS7DE66_9GAMM</name>
<dbReference type="GO" id="GO:0046820">
    <property type="term" value="F:4-amino-4-deoxychorismate synthase activity"/>
    <property type="evidence" value="ECO:0007669"/>
    <property type="project" value="UniProtKB-EC"/>
</dbReference>
<dbReference type="PANTHER" id="PTHR11236">
    <property type="entry name" value="AMINOBENZOATE/ANTHRANILATE SYNTHASE"/>
    <property type="match status" value="1"/>
</dbReference>
<evidence type="ECO:0000259" key="4">
    <source>
        <dbReference type="Pfam" id="PF04715"/>
    </source>
</evidence>
<evidence type="ECO:0000313" key="5">
    <source>
        <dbReference type="EMBL" id="MBW7569592.1"/>
    </source>
</evidence>
<accession>A0ABS7DE66</accession>
<dbReference type="NCBIfam" id="TIGR00553">
    <property type="entry name" value="pabB"/>
    <property type="match status" value="1"/>
</dbReference>
<dbReference type="PANTHER" id="PTHR11236:SF9">
    <property type="entry name" value="ANTHRANILATE SYNTHASE COMPONENT 1"/>
    <property type="match status" value="1"/>
</dbReference>
<dbReference type="PRINTS" id="PR00095">
    <property type="entry name" value="ANTSNTHASEI"/>
</dbReference>
<dbReference type="InterPro" id="IPR019999">
    <property type="entry name" value="Anth_synth_I-like"/>
</dbReference>
<protein>
    <recommendedName>
        <fullName evidence="1">aminodeoxychorismate synthase</fullName>
        <ecNumber evidence="1">2.6.1.85</ecNumber>
    </recommendedName>
</protein>
<dbReference type="InterPro" id="IPR006805">
    <property type="entry name" value="Anth_synth_I_N"/>
</dbReference>
<keyword evidence="5" id="KW-0032">Aminotransferase</keyword>
<dbReference type="EC" id="2.6.1.85" evidence="1"/>
<dbReference type="Proteomes" id="UP000731465">
    <property type="component" value="Unassembled WGS sequence"/>
</dbReference>
<proteinExistence type="predicted"/>
<keyword evidence="2 5" id="KW-0808">Transferase</keyword>
<feature type="domain" description="Chorismate-utilising enzyme C-terminal" evidence="3">
    <location>
        <begin position="228"/>
        <end position="480"/>
    </location>
</feature>
<evidence type="ECO:0000256" key="2">
    <source>
        <dbReference type="ARBA" id="ARBA00022679"/>
    </source>
</evidence>
<sequence length="490" mass="55843">MKNLHERIRQITENNCNISAVKLDLNKIISWSEIEEYFISEYSDAIYLDSQEKEVSKTNQYSIIGFNTIETVYTKYNEDCSYISCREDEKKTSEQIDDALEYISDSIKIIKQQFSADLSGSLPFYSGFIGMISYDYQCHLPKNKISLPNVKNRIGLPVLMFRFCLNSIIRDHKDNCIYLTGFNCSALSEKLISGLKDFIQKKKTKNITQKKTKELSAKSTFKSDVTYEQYIADLNEVHNAIFKGDVYQINYTARFSTDYLKSPIDLFKKLKKINPSPFASFFKCDNFHVVSSSPELFIKVQDKTIQTRPIKGTIKKTDDEKLNEKLVNKLKNSKKDRSELLMIVDLERNDFGKICKAGSVKVTSLFEIEEYPTLYHLVSNIEGKLDDFVTVADVLKATFPGGSITGAPKLSAINHIRKLEHSPRELYTGSIGYIDISENMQFNIAIRTVVVSDSKAYISAGGGIVWDSDPDSEYSESLLKARVFKDVLCS</sequence>
<dbReference type="InterPro" id="IPR015890">
    <property type="entry name" value="Chorismate_C"/>
</dbReference>
<dbReference type="RefSeq" id="WP_219936282.1">
    <property type="nucleotide sequence ID" value="NZ_JAGFNY010000002.1"/>
</dbReference>
<dbReference type="SUPFAM" id="SSF56322">
    <property type="entry name" value="ADC synthase"/>
    <property type="match status" value="1"/>
</dbReference>
<evidence type="ECO:0000256" key="1">
    <source>
        <dbReference type="ARBA" id="ARBA00013139"/>
    </source>
</evidence>
<evidence type="ECO:0000259" key="3">
    <source>
        <dbReference type="Pfam" id="PF00425"/>
    </source>
</evidence>
<organism evidence="5 6">
    <name type="scientific">Succinivibrio faecicola</name>
    <dbReference type="NCBI Taxonomy" id="2820300"/>
    <lineage>
        <taxon>Bacteria</taxon>
        <taxon>Pseudomonadati</taxon>
        <taxon>Pseudomonadota</taxon>
        <taxon>Gammaproteobacteria</taxon>
        <taxon>Aeromonadales</taxon>
        <taxon>Succinivibrionaceae</taxon>
        <taxon>Succinivibrio</taxon>
    </lineage>
</organism>
<dbReference type="Pfam" id="PF04715">
    <property type="entry name" value="Anth_synt_I_N"/>
    <property type="match status" value="1"/>
</dbReference>